<dbReference type="PANTHER" id="PTHR30012:SF7">
    <property type="entry name" value="PROTEIN TRANSPORT PROTEIN HOFC HOMOLOG"/>
    <property type="match status" value="1"/>
</dbReference>
<evidence type="ECO:0000256" key="5">
    <source>
        <dbReference type="ARBA" id="ARBA00022519"/>
    </source>
</evidence>
<keyword evidence="13" id="KW-1185">Reference proteome</keyword>
<keyword evidence="4" id="KW-1003">Cell membrane</keyword>
<feature type="transmembrane region" description="Helical" evidence="10">
    <location>
        <begin position="225"/>
        <end position="244"/>
    </location>
</feature>
<evidence type="ECO:0000256" key="1">
    <source>
        <dbReference type="ARBA" id="ARBA00004429"/>
    </source>
</evidence>
<dbReference type="PANTHER" id="PTHR30012">
    <property type="entry name" value="GENERAL SECRETION PATHWAY PROTEIN"/>
    <property type="match status" value="1"/>
</dbReference>
<accession>A0A839IMC6</accession>
<dbReference type="Pfam" id="PF00482">
    <property type="entry name" value="T2SSF"/>
    <property type="match status" value="2"/>
</dbReference>
<feature type="domain" description="Type II secretion system protein GspF" evidence="11">
    <location>
        <begin position="72"/>
        <end position="195"/>
    </location>
</feature>
<feature type="transmembrane region" description="Helical" evidence="10">
    <location>
        <begin position="172"/>
        <end position="194"/>
    </location>
</feature>
<reference evidence="12 13" key="1">
    <citation type="submission" date="2020-08" db="EMBL/GenBank/DDBJ databases">
        <title>Oceanospirillum sp. nov. isolated from marine sediment.</title>
        <authorList>
            <person name="Ji X."/>
        </authorList>
    </citation>
    <scope>NUCLEOTIDE SEQUENCE [LARGE SCALE GENOMIC DNA]</scope>
    <source>
        <strain evidence="12 13">D5</strain>
    </source>
</reference>
<dbReference type="Gene3D" id="1.20.81.30">
    <property type="entry name" value="Type II secretion system (T2SS), domain F"/>
    <property type="match status" value="2"/>
</dbReference>
<evidence type="ECO:0000256" key="3">
    <source>
        <dbReference type="ARBA" id="ARBA00022448"/>
    </source>
</evidence>
<dbReference type="InterPro" id="IPR003004">
    <property type="entry name" value="GspF/PilC"/>
</dbReference>
<evidence type="ECO:0000256" key="2">
    <source>
        <dbReference type="ARBA" id="ARBA00005745"/>
    </source>
</evidence>
<dbReference type="AlphaFoldDB" id="A0A839IMC6"/>
<evidence type="ECO:0000256" key="10">
    <source>
        <dbReference type="SAM" id="Phobius"/>
    </source>
</evidence>
<evidence type="ECO:0000256" key="9">
    <source>
        <dbReference type="RuleBase" id="RU003923"/>
    </source>
</evidence>
<dbReference type="Proteomes" id="UP000565262">
    <property type="component" value="Unassembled WGS sequence"/>
</dbReference>
<evidence type="ECO:0000256" key="6">
    <source>
        <dbReference type="ARBA" id="ARBA00022692"/>
    </source>
</evidence>
<comment type="similarity">
    <text evidence="2 9">Belongs to the GSP F family.</text>
</comment>
<organism evidence="12 13">
    <name type="scientific">Oceanospirillum sediminis</name>
    <dbReference type="NCBI Taxonomy" id="2760088"/>
    <lineage>
        <taxon>Bacteria</taxon>
        <taxon>Pseudomonadati</taxon>
        <taxon>Pseudomonadota</taxon>
        <taxon>Gammaproteobacteria</taxon>
        <taxon>Oceanospirillales</taxon>
        <taxon>Oceanospirillaceae</taxon>
        <taxon>Oceanospirillum</taxon>
    </lineage>
</organism>
<dbReference type="GO" id="GO:0005886">
    <property type="term" value="C:plasma membrane"/>
    <property type="evidence" value="ECO:0007669"/>
    <property type="project" value="UniProtKB-SubCell"/>
</dbReference>
<proteinExistence type="inferred from homology"/>
<keyword evidence="7 10" id="KW-1133">Transmembrane helix</keyword>
<keyword evidence="6 9" id="KW-0812">Transmembrane</keyword>
<dbReference type="InterPro" id="IPR018076">
    <property type="entry name" value="T2SS_GspF_dom"/>
</dbReference>
<evidence type="ECO:0000259" key="11">
    <source>
        <dbReference type="Pfam" id="PF00482"/>
    </source>
</evidence>
<comment type="subcellular location">
    <subcellularLocation>
        <location evidence="1 9">Cell inner membrane</location>
        <topology evidence="1 9">Multi-pass membrane protein</topology>
    </subcellularLocation>
</comment>
<dbReference type="InterPro" id="IPR042094">
    <property type="entry name" value="T2SS_GspF_sf"/>
</dbReference>
<evidence type="ECO:0000256" key="8">
    <source>
        <dbReference type="ARBA" id="ARBA00023136"/>
    </source>
</evidence>
<dbReference type="PRINTS" id="PR00812">
    <property type="entry name" value="BCTERIALGSPF"/>
</dbReference>
<comment type="caution">
    <text evidence="12">The sequence shown here is derived from an EMBL/GenBank/DDBJ whole genome shotgun (WGS) entry which is preliminary data.</text>
</comment>
<evidence type="ECO:0000256" key="7">
    <source>
        <dbReference type="ARBA" id="ARBA00022989"/>
    </source>
</evidence>
<protein>
    <submittedName>
        <fullName evidence="12">Type II secretion system F family protein</fullName>
    </submittedName>
</protein>
<dbReference type="PROSITE" id="PS00874">
    <property type="entry name" value="T2SP_F"/>
    <property type="match status" value="1"/>
</dbReference>
<dbReference type="GO" id="GO:0015628">
    <property type="term" value="P:protein secretion by the type II secretion system"/>
    <property type="evidence" value="ECO:0007669"/>
    <property type="project" value="TreeGrafter"/>
</dbReference>
<keyword evidence="8 10" id="KW-0472">Membrane</keyword>
<gene>
    <name evidence="12" type="ORF">H4O21_02430</name>
</gene>
<name>A0A839IMC6_9GAMM</name>
<dbReference type="EMBL" id="JACJFM010000002">
    <property type="protein sequence ID" value="MBB1485466.1"/>
    <property type="molecule type" value="Genomic_DNA"/>
</dbReference>
<evidence type="ECO:0000313" key="12">
    <source>
        <dbReference type="EMBL" id="MBB1485466.1"/>
    </source>
</evidence>
<dbReference type="RefSeq" id="WP_182807244.1">
    <property type="nucleotide sequence ID" value="NZ_JACJFM010000002.1"/>
</dbReference>
<evidence type="ECO:0000256" key="4">
    <source>
        <dbReference type="ARBA" id="ARBA00022475"/>
    </source>
</evidence>
<keyword evidence="5" id="KW-0997">Cell inner membrane</keyword>
<feature type="domain" description="Type II secretion system protein GspF" evidence="11">
    <location>
        <begin position="276"/>
        <end position="398"/>
    </location>
</feature>
<feature type="transmembrane region" description="Helical" evidence="10">
    <location>
        <begin position="375"/>
        <end position="396"/>
    </location>
</feature>
<dbReference type="FunFam" id="1.20.81.30:FF:000001">
    <property type="entry name" value="Type II secretion system protein F"/>
    <property type="match status" value="2"/>
</dbReference>
<evidence type="ECO:0000313" key="13">
    <source>
        <dbReference type="Proteomes" id="UP000565262"/>
    </source>
</evidence>
<keyword evidence="3 9" id="KW-0813">Transport</keyword>
<sequence length="406" mass="45504">MEQKKLKESDYIWRGRNQQNNQVNGEISAANIHLAHARLLKQGIIPDKISRKNTILQWYNSKPPSQKDINQFTRQLSVLLTAGIPLIQALDTLSSNRHHRLMRSVLLNIKQEVSEGHMLNQALRQHPKVFPPLYCNLIEAGEYAGTLESILNRIADYQDKAETIRKRIKKALAYPTIVVLTGALVIFILLTKVIPEFQALFASFNTTLPPLTRLFISLSEHFRSWGWLIPVMISTPLIILIKGYRSSEKIRKYADTVLLKTPVTGSIIRQSVVAHFCAVLGTSLSAGTPLTRAMTLASKSCGNLACETLLLNSGQHLAAGQPLHFALRSTELFPDIAIQMIMIGEESGSLELMLKRVTDYCEQESDQTLDKMTTLLEPLTVIILGGTTFFLVLAMYQPVFSSNHLF</sequence>
<dbReference type="InterPro" id="IPR001992">
    <property type="entry name" value="T2SS_GspF/T4SS_PilC_CS"/>
</dbReference>